<dbReference type="EMBL" id="CM037019">
    <property type="protein sequence ID" value="KAH7672600.1"/>
    <property type="molecule type" value="Genomic_DNA"/>
</dbReference>
<gene>
    <name evidence="1" type="ORF">IHE45_09G067100</name>
</gene>
<dbReference type="Proteomes" id="UP000827976">
    <property type="component" value="Chromosome 9"/>
</dbReference>
<keyword evidence="2" id="KW-1185">Reference proteome</keyword>
<proteinExistence type="predicted"/>
<evidence type="ECO:0000313" key="1">
    <source>
        <dbReference type="EMBL" id="KAH7672600.1"/>
    </source>
</evidence>
<accession>A0ACB7VFP2</accession>
<evidence type="ECO:0000313" key="2">
    <source>
        <dbReference type="Proteomes" id="UP000827976"/>
    </source>
</evidence>
<organism evidence="1 2">
    <name type="scientific">Dioscorea alata</name>
    <name type="common">Purple yam</name>
    <dbReference type="NCBI Taxonomy" id="55571"/>
    <lineage>
        <taxon>Eukaryota</taxon>
        <taxon>Viridiplantae</taxon>
        <taxon>Streptophyta</taxon>
        <taxon>Embryophyta</taxon>
        <taxon>Tracheophyta</taxon>
        <taxon>Spermatophyta</taxon>
        <taxon>Magnoliopsida</taxon>
        <taxon>Liliopsida</taxon>
        <taxon>Dioscoreales</taxon>
        <taxon>Dioscoreaceae</taxon>
        <taxon>Dioscorea</taxon>
    </lineage>
</organism>
<sequence length="1309" mass="142884">MAASSKFDLPSDSPDGSTYMNGPRSSHGAASLERVGSFREGSENRVSSSLPSMSRSGSTISQGDTNNLVQSLLSDLKPVVLEPRLPRAGELKRGISSILGVSPEDSVHASVNAKPLPSSSVEELKRVKGNLNESFFKARERVKAFSDAVCKIDNYQHTQSKKRSRAAISSNDRSNALFPSASMVKVAPQSHMSSNIGSQKIEEKVKATVPNRRARTSMVEGRMDARANAISRPSGLPDTGREMFKFVNSGPATSEEKGRALTSEADESEKPRLKKKRSVIKSDGSGSAIMARALDSDRETKRVIQPKLGTDVRPRLNNTHGFRSGPTSGSIRIGKSDLTSQQNNLGMRPSPRSDQDNSSLPNDRRDRLIGLDKEGATLKAGNKQNSSEENTTGSLLTRLNTSVRAPRSNSGSLSRASPNPHRVLANPDDWEQAQFTSKVNGFGGAVNRKSSSSQSAASPTLPSFGQRPQKIARVARRSNLPLVLNHDELAISDTLENSSIKEDGLGVARHLSSNTSQVKLKIDHIQQATLLENEEAGVTESKSKDKVKKCNEIEEKTTPSLQKVASLILPTRKNKVPVEDDIGDGNRRPGRVGRGCAPASSALPATFEKLDNNSTLKQTRSARISSEKIESRLGRPPFKKSSERKCHSRLKHSVNNACLDAVGESDDDHEELLAAANAALNAKHACPNSFWKQCEPIFGLFSVEDITYLAQQIQPVDDETSASRSSMYVENSGQSLKDDCGHISLPSKSALECLDDSVPMSNGSILTSGESNIKINSEIKRDEPLLEQLVSGKGIQSGISMCQALLSAIIEDEDVENFYCDTITSEEYSYADAYGYRSEVRNWMFHEEPPQDKLESSNGLLDTGPRSRLGNSLDDFFPCGTVSPDIACTEFQYNRMSINDRILLELSEIGLHPEPVPDLAQSEEEDIGDDISKLEERLHEQVRKKKSLLLNLEKLVMEARGDQERKLERIALDKLVGLVYDKYMACFGPHASGGKHVNKNTKLATMALVKRTLARCQKFEKTGISCFDKPSFKDMFFSISSQNADMESLDIAMDGEAPKRFASAQNSQRTTDLGTCLASQPVQGMNMLDKSCNTLQPINQSSEQGYSKDEPWLNRVKRREVLLEDVVGGSSSNTIRPPAGLESSLARGTKGKRSGRDRGGKGSNKDPASRTGTLKARPSLSNVKGERKTKAKPKQRTTQLSASVNGLLSRNTEQQPDTLLSSSGHKSQGKFDESTSISDSVGMQKTSDDVEAIELGHLQIPELDVDDFTGQGQDLSSWLNITDDDAMQDFDCMGLEIPMDDLSDVKLMI</sequence>
<name>A0ACB7VFP2_DIOAL</name>
<reference evidence="2" key="1">
    <citation type="journal article" date="2022" name="Nat. Commun.">
        <title>Chromosome evolution and the genetic basis of agronomically important traits in greater yam.</title>
        <authorList>
            <person name="Bredeson J.V."/>
            <person name="Lyons J.B."/>
            <person name="Oniyinde I.O."/>
            <person name="Okereke N.R."/>
            <person name="Kolade O."/>
            <person name="Nnabue I."/>
            <person name="Nwadili C.O."/>
            <person name="Hribova E."/>
            <person name="Parker M."/>
            <person name="Nwogha J."/>
            <person name="Shu S."/>
            <person name="Carlson J."/>
            <person name="Kariba R."/>
            <person name="Muthemba S."/>
            <person name="Knop K."/>
            <person name="Barton G.J."/>
            <person name="Sherwood A.V."/>
            <person name="Lopez-Montes A."/>
            <person name="Asiedu R."/>
            <person name="Jamnadass R."/>
            <person name="Muchugi A."/>
            <person name="Goodstein D."/>
            <person name="Egesi C.N."/>
            <person name="Featherston J."/>
            <person name="Asfaw A."/>
            <person name="Simpson G.G."/>
            <person name="Dolezel J."/>
            <person name="Hendre P.S."/>
            <person name="Van Deynze A."/>
            <person name="Kumar P.L."/>
            <person name="Obidiegwu J.E."/>
            <person name="Bhattacharjee R."/>
            <person name="Rokhsar D.S."/>
        </authorList>
    </citation>
    <scope>NUCLEOTIDE SEQUENCE [LARGE SCALE GENOMIC DNA]</scope>
    <source>
        <strain evidence="2">cv. TDa95/00328</strain>
    </source>
</reference>
<protein>
    <submittedName>
        <fullName evidence="1">Uncharacterized protein</fullName>
    </submittedName>
</protein>
<comment type="caution">
    <text evidence="1">The sequence shown here is derived from an EMBL/GenBank/DDBJ whole genome shotgun (WGS) entry which is preliminary data.</text>
</comment>